<protein>
    <submittedName>
        <fullName evidence="2">Putative RecB family nuclease, family</fullName>
    </submittedName>
</protein>
<organism evidence="2 3">
    <name type="scientific">Anaerohalosphaera lusitana</name>
    <dbReference type="NCBI Taxonomy" id="1936003"/>
    <lineage>
        <taxon>Bacteria</taxon>
        <taxon>Pseudomonadati</taxon>
        <taxon>Planctomycetota</taxon>
        <taxon>Phycisphaerae</taxon>
        <taxon>Sedimentisphaerales</taxon>
        <taxon>Anaerohalosphaeraceae</taxon>
        <taxon>Anaerohalosphaera</taxon>
    </lineage>
</organism>
<keyword evidence="3" id="KW-1185">Reference proteome</keyword>
<dbReference type="KEGG" id="alus:STSP2_03070"/>
<evidence type="ECO:0000313" key="3">
    <source>
        <dbReference type="Proteomes" id="UP000189674"/>
    </source>
</evidence>
<dbReference type="Proteomes" id="UP000189674">
    <property type="component" value="Chromosome"/>
</dbReference>
<dbReference type="PANTHER" id="PTHR38462:SF1">
    <property type="entry name" value="YPRB RIBONUCLEASE H-LIKE DOMAIN-CONTAINING PROTEIN"/>
    <property type="match status" value="1"/>
</dbReference>
<dbReference type="Pfam" id="PF13482">
    <property type="entry name" value="RNase_H_2"/>
    <property type="match status" value="1"/>
</dbReference>
<dbReference type="InterPro" id="IPR012337">
    <property type="entry name" value="RNaseH-like_sf"/>
</dbReference>
<dbReference type="EMBL" id="CP019791">
    <property type="protein sequence ID" value="AQT69870.1"/>
    <property type="molecule type" value="Genomic_DNA"/>
</dbReference>
<evidence type="ECO:0000259" key="1">
    <source>
        <dbReference type="Pfam" id="PF13482"/>
    </source>
</evidence>
<dbReference type="OrthoDB" id="9790530at2"/>
<dbReference type="RefSeq" id="WP_146663513.1">
    <property type="nucleotide sequence ID" value="NZ_CP019791.1"/>
</dbReference>
<name>A0A1U9NQH8_9BACT</name>
<dbReference type="AlphaFoldDB" id="A0A1U9NQH8"/>
<accession>A0A1U9NQH8</accession>
<dbReference type="PANTHER" id="PTHR38462">
    <property type="entry name" value="EXONUCLEASE-LIKE PROTEIN"/>
    <property type="match status" value="1"/>
</dbReference>
<feature type="domain" description="YprB ribonuclease H-like" evidence="1">
    <location>
        <begin position="5"/>
        <end position="163"/>
    </location>
</feature>
<reference evidence="3" key="1">
    <citation type="submission" date="2017-02" db="EMBL/GenBank/DDBJ databases">
        <title>Comparative genomics and description of representatives of a novel lineage of planctomycetes thriving in anoxic sediments.</title>
        <authorList>
            <person name="Spring S."/>
            <person name="Bunk B."/>
            <person name="Sproer C."/>
        </authorList>
    </citation>
    <scope>NUCLEOTIDE SEQUENCE [LARGE SCALE GENOMIC DNA]</scope>
    <source>
        <strain evidence="3">ST-NAGAB-D1</strain>
    </source>
</reference>
<proteinExistence type="predicted"/>
<sequence>MKTRAYLDIETTGLSRSRAELTVVGIAIERPTAMGEEPLDLIQLVSPEIDEPGLYKSLESVDEIYTYNGSRFDLPFIKSSLQADLKTKFRHTDLMYHCWKRKLKGGLKSVERQLKIERNLTEVDGYQAVVLWWQYINHNDQNALKTLLEYNAEDVINLQHLRLKLSVD</sequence>
<evidence type="ECO:0000313" key="2">
    <source>
        <dbReference type="EMBL" id="AQT69870.1"/>
    </source>
</evidence>
<gene>
    <name evidence="2" type="ORF">STSP2_03070</name>
</gene>
<dbReference type="STRING" id="1936003.STSP2_03070"/>
<dbReference type="InterPro" id="IPR038720">
    <property type="entry name" value="YprB_RNase_H-like_dom"/>
</dbReference>
<dbReference type="SUPFAM" id="SSF53098">
    <property type="entry name" value="Ribonuclease H-like"/>
    <property type="match status" value="1"/>
</dbReference>